<evidence type="ECO:0000313" key="2">
    <source>
        <dbReference type="EMBL" id="KAF2125944.1"/>
    </source>
</evidence>
<evidence type="ECO:0000256" key="1">
    <source>
        <dbReference type="SAM" id="SignalP"/>
    </source>
</evidence>
<dbReference type="GeneID" id="54407339"/>
<proteinExistence type="predicted"/>
<feature type="signal peptide" evidence="1">
    <location>
        <begin position="1"/>
        <end position="18"/>
    </location>
</feature>
<keyword evidence="3" id="KW-1185">Reference proteome</keyword>
<reference evidence="2" key="1">
    <citation type="journal article" date="2020" name="Stud. Mycol.">
        <title>101 Dothideomycetes genomes: a test case for predicting lifestyles and emergence of pathogens.</title>
        <authorList>
            <person name="Haridas S."/>
            <person name="Albert R."/>
            <person name="Binder M."/>
            <person name="Bloem J."/>
            <person name="Labutti K."/>
            <person name="Salamov A."/>
            <person name="Andreopoulos B."/>
            <person name="Baker S."/>
            <person name="Barry K."/>
            <person name="Bills G."/>
            <person name="Bluhm B."/>
            <person name="Cannon C."/>
            <person name="Castanera R."/>
            <person name="Culley D."/>
            <person name="Daum C."/>
            <person name="Ezra D."/>
            <person name="Gonzalez J."/>
            <person name="Henrissat B."/>
            <person name="Kuo A."/>
            <person name="Liang C."/>
            <person name="Lipzen A."/>
            <person name="Lutzoni F."/>
            <person name="Magnuson J."/>
            <person name="Mondo S."/>
            <person name="Nolan M."/>
            <person name="Ohm R."/>
            <person name="Pangilinan J."/>
            <person name="Park H.-J."/>
            <person name="Ramirez L."/>
            <person name="Alfaro M."/>
            <person name="Sun H."/>
            <person name="Tritt A."/>
            <person name="Yoshinaga Y."/>
            <person name="Zwiers L.-H."/>
            <person name="Turgeon B."/>
            <person name="Goodwin S."/>
            <person name="Spatafora J."/>
            <person name="Crous P."/>
            <person name="Grigoriev I."/>
        </authorList>
    </citation>
    <scope>NUCLEOTIDE SEQUENCE</scope>
    <source>
        <strain evidence="2">CBS 119687</strain>
    </source>
</reference>
<feature type="chain" id="PRO_5025341989" evidence="1">
    <location>
        <begin position="19"/>
        <end position="122"/>
    </location>
</feature>
<sequence length="122" mass="13019">MLISTSVFVALLASLAHGAAIPEPQGGITIQEFTSMTACTDTYNGGACKTWSIQTQTQCIGLSGTDWNDVISSIQVPNGFRCRLWSSNVCNGDSTPDIYAPGAGQLPNSMNDKTTSFKCYRN</sequence>
<dbReference type="Gene3D" id="2.60.20.10">
    <property type="entry name" value="Crystallins"/>
    <property type="match status" value="1"/>
</dbReference>
<gene>
    <name evidence="2" type="ORF">P153DRAFT_360240</name>
</gene>
<dbReference type="RefSeq" id="XP_033520336.1">
    <property type="nucleotide sequence ID" value="XM_033666907.1"/>
</dbReference>
<dbReference type="OrthoDB" id="4323739at2759"/>
<name>A0A6A6A499_9PLEO</name>
<dbReference type="Proteomes" id="UP000799771">
    <property type="component" value="Unassembled WGS sequence"/>
</dbReference>
<keyword evidence="1" id="KW-0732">Signal</keyword>
<accession>A0A6A6A499</accession>
<protein>
    <submittedName>
        <fullName evidence="2">Uncharacterized protein</fullName>
    </submittedName>
</protein>
<evidence type="ECO:0000313" key="3">
    <source>
        <dbReference type="Proteomes" id="UP000799771"/>
    </source>
</evidence>
<organism evidence="2 3">
    <name type="scientific">Dothidotthia symphoricarpi CBS 119687</name>
    <dbReference type="NCBI Taxonomy" id="1392245"/>
    <lineage>
        <taxon>Eukaryota</taxon>
        <taxon>Fungi</taxon>
        <taxon>Dikarya</taxon>
        <taxon>Ascomycota</taxon>
        <taxon>Pezizomycotina</taxon>
        <taxon>Dothideomycetes</taxon>
        <taxon>Pleosporomycetidae</taxon>
        <taxon>Pleosporales</taxon>
        <taxon>Dothidotthiaceae</taxon>
        <taxon>Dothidotthia</taxon>
    </lineage>
</organism>
<dbReference type="AlphaFoldDB" id="A0A6A6A499"/>
<dbReference type="EMBL" id="ML977515">
    <property type="protein sequence ID" value="KAF2125944.1"/>
    <property type="molecule type" value="Genomic_DNA"/>
</dbReference>